<evidence type="ECO:0000256" key="4">
    <source>
        <dbReference type="ARBA" id="ARBA00023136"/>
    </source>
</evidence>
<evidence type="ECO:0000256" key="2">
    <source>
        <dbReference type="ARBA" id="ARBA00022676"/>
    </source>
</evidence>
<reference evidence="6" key="2">
    <citation type="submission" date="2021-02" db="EMBL/GenBank/DDBJ databases">
        <authorList>
            <person name="Kimball J.A."/>
            <person name="Haas M.W."/>
            <person name="Macchietto M."/>
            <person name="Kono T."/>
            <person name="Duquette J."/>
            <person name="Shao M."/>
        </authorList>
    </citation>
    <scope>NUCLEOTIDE SEQUENCE</scope>
    <source>
        <tissue evidence="6">Fresh leaf tissue</tissue>
    </source>
</reference>
<dbReference type="Pfam" id="PF02485">
    <property type="entry name" value="Branch"/>
    <property type="match status" value="1"/>
</dbReference>
<comment type="caution">
    <text evidence="6">The sequence shown here is derived from an EMBL/GenBank/DDBJ whole genome shotgun (WGS) entry which is preliminary data.</text>
</comment>
<dbReference type="PANTHER" id="PTHR31042">
    <property type="entry name" value="CORE-2/I-BRANCHING BETA-1,6-N-ACETYLGLUCOSAMINYLTRANSFERASE FAMILY PROTEIN-RELATED"/>
    <property type="match status" value="1"/>
</dbReference>
<dbReference type="OrthoDB" id="191334at2759"/>
<keyword evidence="2" id="KW-0328">Glycosyltransferase</keyword>
<evidence type="ECO:0000256" key="5">
    <source>
        <dbReference type="ARBA" id="ARBA00023180"/>
    </source>
</evidence>
<dbReference type="EMBL" id="JAAALK010000288">
    <property type="protein sequence ID" value="KAG8054556.1"/>
    <property type="molecule type" value="Genomic_DNA"/>
</dbReference>
<keyword evidence="3" id="KW-0808">Transferase</keyword>
<proteinExistence type="predicted"/>
<evidence type="ECO:0000313" key="6">
    <source>
        <dbReference type="EMBL" id="KAG8054556.1"/>
    </source>
</evidence>
<gene>
    <name evidence="6" type="ORF">GUJ93_ZPchr0001g29282</name>
</gene>
<protein>
    <submittedName>
        <fullName evidence="6">Uncharacterized protein</fullName>
    </submittedName>
</protein>
<dbReference type="Proteomes" id="UP000729402">
    <property type="component" value="Unassembled WGS sequence"/>
</dbReference>
<organism evidence="6 7">
    <name type="scientific">Zizania palustris</name>
    <name type="common">Northern wild rice</name>
    <dbReference type="NCBI Taxonomy" id="103762"/>
    <lineage>
        <taxon>Eukaryota</taxon>
        <taxon>Viridiplantae</taxon>
        <taxon>Streptophyta</taxon>
        <taxon>Embryophyta</taxon>
        <taxon>Tracheophyta</taxon>
        <taxon>Spermatophyta</taxon>
        <taxon>Magnoliopsida</taxon>
        <taxon>Liliopsida</taxon>
        <taxon>Poales</taxon>
        <taxon>Poaceae</taxon>
        <taxon>BOP clade</taxon>
        <taxon>Oryzoideae</taxon>
        <taxon>Oryzeae</taxon>
        <taxon>Zizaniinae</taxon>
        <taxon>Zizania</taxon>
    </lineage>
</organism>
<keyword evidence="5" id="KW-0325">Glycoprotein</keyword>
<dbReference type="InterPro" id="IPR003406">
    <property type="entry name" value="Glyco_trans_14"/>
</dbReference>
<accession>A0A8J5VC83</accession>
<evidence type="ECO:0000313" key="7">
    <source>
        <dbReference type="Proteomes" id="UP000729402"/>
    </source>
</evidence>
<reference evidence="6" key="1">
    <citation type="journal article" date="2021" name="bioRxiv">
        <title>Whole Genome Assembly and Annotation of Northern Wild Rice, Zizania palustris L., Supports a Whole Genome Duplication in the Zizania Genus.</title>
        <authorList>
            <person name="Haas M."/>
            <person name="Kono T."/>
            <person name="Macchietto M."/>
            <person name="Millas R."/>
            <person name="McGilp L."/>
            <person name="Shao M."/>
            <person name="Duquette J."/>
            <person name="Hirsch C.N."/>
            <person name="Kimball J."/>
        </authorList>
    </citation>
    <scope>NUCLEOTIDE SEQUENCE</scope>
    <source>
        <tissue evidence="6">Fresh leaf tissue</tissue>
    </source>
</reference>
<dbReference type="GO" id="GO:0016020">
    <property type="term" value="C:membrane"/>
    <property type="evidence" value="ECO:0007669"/>
    <property type="project" value="UniProtKB-SubCell"/>
</dbReference>
<sequence>MLHSERNSNRTVTYVDWSRGGAHPATYGAADVTPDLIQRIRTSQNPCTYNSRPTSTCFLFARKFSPDALEPLLNISSTVMQY</sequence>
<name>A0A8J5VC83_ZIZPA</name>
<evidence type="ECO:0000256" key="1">
    <source>
        <dbReference type="ARBA" id="ARBA00004606"/>
    </source>
</evidence>
<dbReference type="InterPro" id="IPR044174">
    <property type="entry name" value="BC10-like"/>
</dbReference>
<dbReference type="GO" id="GO:0016757">
    <property type="term" value="F:glycosyltransferase activity"/>
    <property type="evidence" value="ECO:0007669"/>
    <property type="project" value="UniProtKB-KW"/>
</dbReference>
<evidence type="ECO:0000256" key="3">
    <source>
        <dbReference type="ARBA" id="ARBA00022679"/>
    </source>
</evidence>
<dbReference type="PANTHER" id="PTHR31042:SF21">
    <property type="entry name" value="OS01G0875800 PROTEIN"/>
    <property type="match status" value="1"/>
</dbReference>
<comment type="subcellular location">
    <subcellularLocation>
        <location evidence="1">Membrane</location>
        <topology evidence="1">Single-pass type II membrane protein</topology>
    </subcellularLocation>
</comment>
<dbReference type="AlphaFoldDB" id="A0A8J5VC83"/>
<keyword evidence="4" id="KW-0472">Membrane</keyword>
<keyword evidence="7" id="KW-1185">Reference proteome</keyword>